<dbReference type="GeneID" id="24117426"/>
<feature type="region of interest" description="Disordered" evidence="1">
    <location>
        <begin position="49"/>
        <end position="77"/>
    </location>
</feature>
<proteinExistence type="predicted"/>
<evidence type="ECO:0000313" key="3">
    <source>
        <dbReference type="Proteomes" id="UP000000784"/>
    </source>
</evidence>
<reference evidence="2 3" key="1">
    <citation type="journal article" date="2004" name="Appl. Environ. Microbiol.">
        <title>Mineralization of individual congeners of linear alkylbenzenesulfonate by defined pairs of heterotrophic bacteria.</title>
        <authorList>
            <person name="Schleheck D."/>
            <person name="Knepper T.P."/>
            <person name="Fischer K."/>
            <person name="Cook A.M."/>
        </authorList>
    </citation>
    <scope>NUCLEOTIDE SEQUENCE [LARGE SCALE GENOMIC DNA]</scope>
    <source>
        <strain evidence="3">DSM 14801 / SPH-1</strain>
    </source>
</reference>
<organism evidence="2 3">
    <name type="scientific">Delftia acidovorans (strain DSM 14801 / SPH-1)</name>
    <dbReference type="NCBI Taxonomy" id="398578"/>
    <lineage>
        <taxon>Bacteria</taxon>
        <taxon>Pseudomonadati</taxon>
        <taxon>Pseudomonadota</taxon>
        <taxon>Betaproteobacteria</taxon>
        <taxon>Burkholderiales</taxon>
        <taxon>Comamonadaceae</taxon>
        <taxon>Delftia</taxon>
    </lineage>
</organism>
<evidence type="ECO:0000256" key="1">
    <source>
        <dbReference type="SAM" id="MobiDB-lite"/>
    </source>
</evidence>
<reference evidence="3" key="2">
    <citation type="submission" date="2007-11" db="EMBL/GenBank/DDBJ databases">
        <title>Complete sequence of Delftia acidovorans DSM 14801 / SPH-1.</title>
        <authorList>
            <person name="Copeland A."/>
            <person name="Lucas S."/>
            <person name="Lapidus A."/>
            <person name="Barry K."/>
            <person name="Glavina del Rio T."/>
            <person name="Dalin E."/>
            <person name="Tice H."/>
            <person name="Pitluck S."/>
            <person name="Lowry S."/>
            <person name="Clum A."/>
            <person name="Schmutz J."/>
            <person name="Larimer F."/>
            <person name="Land M."/>
            <person name="Hauser L."/>
            <person name="Kyrpides N."/>
            <person name="Kim E."/>
            <person name="Schleheck D."/>
            <person name="Richardson P."/>
        </authorList>
    </citation>
    <scope>NUCLEOTIDE SEQUENCE [LARGE SCALE GENOMIC DNA]</scope>
    <source>
        <strain evidence="3">DSM 14801 / SPH-1</strain>
    </source>
</reference>
<accession>A9C0F9</accession>
<name>A9C0F9_DELAS</name>
<dbReference type="KEGG" id="dac:Daci_4094"/>
<dbReference type="EMBL" id="CP000884">
    <property type="protein sequence ID" value="ABX36725.1"/>
    <property type="molecule type" value="Genomic_DNA"/>
</dbReference>
<sequence length="77" mass="8198">MKKITNLTNSPFDLQGVDGLVRLPAFDSVKGEFSGEYLDLLEASMAVSVEDTDAEPEGQAAEQGVSEPKAKRAKKAA</sequence>
<dbReference type="STRING" id="398578.Daci_4094"/>
<evidence type="ECO:0000313" key="2">
    <source>
        <dbReference type="EMBL" id="ABX36725.1"/>
    </source>
</evidence>
<dbReference type="RefSeq" id="WP_012205917.1">
    <property type="nucleotide sequence ID" value="NC_010002.1"/>
</dbReference>
<dbReference type="Proteomes" id="UP000000784">
    <property type="component" value="Chromosome"/>
</dbReference>
<keyword evidence="3" id="KW-1185">Reference proteome</keyword>
<dbReference type="AlphaFoldDB" id="A9C0F9"/>
<gene>
    <name evidence="2" type="ordered locus">Daci_4094</name>
</gene>
<dbReference type="HOGENOM" id="CLU_2632284_0_0_4"/>
<protein>
    <submittedName>
        <fullName evidence="2">Uncharacterized protein</fullName>
    </submittedName>
</protein>